<feature type="transmembrane region" description="Helical" evidence="5">
    <location>
        <begin position="193"/>
        <end position="212"/>
    </location>
</feature>
<feature type="compositionally biased region" description="Polar residues" evidence="4">
    <location>
        <begin position="1"/>
        <end position="15"/>
    </location>
</feature>
<dbReference type="PANTHER" id="PTHR42910:SF1">
    <property type="entry name" value="MAJOR FACILITATOR SUPERFAMILY (MFS) PROFILE DOMAIN-CONTAINING PROTEIN"/>
    <property type="match status" value="1"/>
</dbReference>
<dbReference type="InterPro" id="IPR036259">
    <property type="entry name" value="MFS_trans_sf"/>
</dbReference>
<feature type="compositionally biased region" description="Low complexity" evidence="4">
    <location>
        <begin position="495"/>
        <end position="507"/>
    </location>
</feature>
<gene>
    <name evidence="6" type="ORF">XthCFBP4691_09145</name>
</gene>
<feature type="transmembrane region" description="Helical" evidence="5">
    <location>
        <begin position="372"/>
        <end position="390"/>
    </location>
</feature>
<feature type="transmembrane region" description="Helical" evidence="5">
    <location>
        <begin position="105"/>
        <end position="122"/>
    </location>
</feature>
<dbReference type="CDD" id="cd17324">
    <property type="entry name" value="MFS_NepI_like"/>
    <property type="match status" value="1"/>
</dbReference>
<organism evidence="6 7">
    <name type="scientific">Xanthomonas theicola</name>
    <dbReference type="NCBI Taxonomy" id="56464"/>
    <lineage>
        <taxon>Bacteria</taxon>
        <taxon>Pseudomonadati</taxon>
        <taxon>Pseudomonadota</taxon>
        <taxon>Gammaproteobacteria</taxon>
        <taxon>Lysobacterales</taxon>
        <taxon>Lysobacteraceae</taxon>
        <taxon>Xanthomonas</taxon>
    </lineage>
</organism>
<feature type="region of interest" description="Disordered" evidence="4">
    <location>
        <begin position="425"/>
        <end position="451"/>
    </location>
</feature>
<comment type="caution">
    <text evidence="6">The sequence shown here is derived from an EMBL/GenBank/DDBJ whole genome shotgun (WGS) entry which is preliminary data.</text>
</comment>
<dbReference type="Gene3D" id="1.20.1250.20">
    <property type="entry name" value="MFS general substrate transporter like domains"/>
    <property type="match status" value="1"/>
</dbReference>
<evidence type="ECO:0000313" key="7">
    <source>
        <dbReference type="Proteomes" id="UP000239898"/>
    </source>
</evidence>
<feature type="transmembrane region" description="Helical" evidence="5">
    <location>
        <begin position="239"/>
        <end position="258"/>
    </location>
</feature>
<accession>A0A2S6ZG16</accession>
<keyword evidence="7" id="KW-1185">Reference proteome</keyword>
<dbReference type="InterPro" id="IPR011701">
    <property type="entry name" value="MFS"/>
</dbReference>
<keyword evidence="2 5" id="KW-1133">Transmembrane helix</keyword>
<evidence type="ECO:0000256" key="1">
    <source>
        <dbReference type="ARBA" id="ARBA00022692"/>
    </source>
</evidence>
<feature type="region of interest" description="Disordered" evidence="4">
    <location>
        <begin position="478"/>
        <end position="517"/>
    </location>
</feature>
<dbReference type="Proteomes" id="UP000239898">
    <property type="component" value="Unassembled WGS sequence"/>
</dbReference>
<keyword evidence="3 5" id="KW-0472">Membrane</keyword>
<dbReference type="Pfam" id="PF07690">
    <property type="entry name" value="MFS_1"/>
    <property type="match status" value="1"/>
</dbReference>
<feature type="transmembrane region" description="Helical" evidence="5">
    <location>
        <begin position="36"/>
        <end position="57"/>
    </location>
</feature>
<evidence type="ECO:0008006" key="8">
    <source>
        <dbReference type="Google" id="ProtNLM"/>
    </source>
</evidence>
<protein>
    <recommendedName>
        <fullName evidence="8">MFS transporter</fullName>
    </recommendedName>
</protein>
<evidence type="ECO:0000256" key="2">
    <source>
        <dbReference type="ARBA" id="ARBA00022989"/>
    </source>
</evidence>
<reference evidence="6 7" key="1">
    <citation type="submission" date="2016-08" db="EMBL/GenBank/DDBJ databases">
        <title>Evolution of the type three secretion system and type three effector repertoires in Xanthomonas.</title>
        <authorList>
            <person name="Merda D."/>
            <person name="Briand M."/>
            <person name="Bosis E."/>
            <person name="Rousseau C."/>
            <person name="Portier P."/>
            <person name="Jacques M.-A."/>
            <person name="Fischer-Le Saux M."/>
        </authorList>
    </citation>
    <scope>NUCLEOTIDE SEQUENCE [LARGE SCALE GENOMIC DNA]</scope>
    <source>
        <strain evidence="6 7">CFBP 4691</strain>
    </source>
</reference>
<dbReference type="PANTHER" id="PTHR42910">
    <property type="entry name" value="TRANSPORTER SCO4007-RELATED"/>
    <property type="match status" value="1"/>
</dbReference>
<dbReference type="GO" id="GO:0022857">
    <property type="term" value="F:transmembrane transporter activity"/>
    <property type="evidence" value="ECO:0007669"/>
    <property type="project" value="InterPro"/>
</dbReference>
<name>A0A2S6ZG16_9XANT</name>
<proteinExistence type="predicted"/>
<evidence type="ECO:0000256" key="3">
    <source>
        <dbReference type="ARBA" id="ARBA00023136"/>
    </source>
</evidence>
<feature type="transmembrane region" description="Helical" evidence="5">
    <location>
        <begin position="162"/>
        <end position="181"/>
    </location>
</feature>
<feature type="transmembrane region" description="Helical" evidence="5">
    <location>
        <begin position="338"/>
        <end position="360"/>
    </location>
</feature>
<evidence type="ECO:0000256" key="4">
    <source>
        <dbReference type="SAM" id="MobiDB-lite"/>
    </source>
</evidence>
<feature type="region of interest" description="Disordered" evidence="4">
    <location>
        <begin position="1"/>
        <end position="27"/>
    </location>
</feature>
<dbReference type="EMBL" id="MIGX01000035">
    <property type="protein sequence ID" value="PPT91090.1"/>
    <property type="molecule type" value="Genomic_DNA"/>
</dbReference>
<sequence length="672" mass="70782">MNAVMQQRSEPQTGGSDRPSASTTAGSPAAKRMAPLMTLLFAVAVAVAIIVMNLYAAQPMLAAIAASLHEPGAAIGLIAMLPLLGSTCGQFLLVPLADLLENRGLIVRLLWGCALCLGVAMLSAQAWLFLTAIFLAGALSSAIQMLVPMAAFMSDEAARGRIIGNVMSALMLGIMLSRPIAGALASSTGWRAVYGLLAPTVGLLAPVLARVLPERRPHSPQRYGQILRSLWQLLRHERVLQCGALTGALGMAIYMAYWTTIALLLTSPPFSLHAGAVAAFALMGATAVCVTPLAGRAGDRGHGRIASRGSHLAMLAAALVAGMAGAGWGRWIGIDLHGHATVALLAAILLDGGMAADQTLINLMPPHLRGRLNGLFVGLLFIGGALGAAASRDGHGNWAAGRRSACCNWASTWRSCWWAHTDSATEPGHRQWRSPSKETPVAQRRDRRGTAPIAQGLRTAADHRRRRHRGPFAEWRRRLAPPRPTPDRRARPGRRTTMAHACPAARSNTRRRKRPRSREAFPITAAATTQPRCAAVAAVAAYFTSAAIAAPRSPGERTVLTPAASIAANLPSAVPEPPEAIAPAWPMRLPFGAEAPAMKPTTGFSTCCLMYSAAASSAAPPISPTMMMPSVCGSSLNSLRQSTKFRPLIGSPPMPITVDWPRPAAVVCLTAS</sequence>
<feature type="transmembrane region" description="Helical" evidence="5">
    <location>
        <begin position="72"/>
        <end position="93"/>
    </location>
</feature>
<feature type="transmembrane region" description="Helical" evidence="5">
    <location>
        <begin position="270"/>
        <end position="291"/>
    </location>
</feature>
<feature type="transmembrane region" description="Helical" evidence="5">
    <location>
        <begin position="128"/>
        <end position="150"/>
    </location>
</feature>
<dbReference type="AlphaFoldDB" id="A0A2S6ZG16"/>
<dbReference type="SUPFAM" id="SSF103473">
    <property type="entry name" value="MFS general substrate transporter"/>
    <property type="match status" value="1"/>
</dbReference>
<keyword evidence="1 5" id="KW-0812">Transmembrane</keyword>
<evidence type="ECO:0000256" key="5">
    <source>
        <dbReference type="SAM" id="Phobius"/>
    </source>
</evidence>
<evidence type="ECO:0000313" key="6">
    <source>
        <dbReference type="EMBL" id="PPT91090.1"/>
    </source>
</evidence>
<feature type="transmembrane region" description="Helical" evidence="5">
    <location>
        <begin position="312"/>
        <end position="332"/>
    </location>
</feature>